<dbReference type="PANTHER" id="PTHR33121">
    <property type="entry name" value="CYCLIC DI-GMP PHOSPHODIESTERASE PDEF"/>
    <property type="match status" value="1"/>
</dbReference>
<dbReference type="Pfam" id="PF12792">
    <property type="entry name" value="CSS-motif"/>
    <property type="match status" value="1"/>
</dbReference>
<keyword evidence="3" id="KW-1003">Cell membrane</keyword>
<dbReference type="InterPro" id="IPR001633">
    <property type="entry name" value="EAL_dom"/>
</dbReference>
<keyword evidence="6 13" id="KW-0378">Hydrolase</keyword>
<evidence type="ECO:0000256" key="3">
    <source>
        <dbReference type="ARBA" id="ARBA00022475"/>
    </source>
</evidence>
<evidence type="ECO:0000313" key="14">
    <source>
        <dbReference type="Proteomes" id="UP000494115"/>
    </source>
</evidence>
<dbReference type="Pfam" id="PF00563">
    <property type="entry name" value="EAL"/>
    <property type="match status" value="1"/>
</dbReference>
<evidence type="ECO:0000256" key="1">
    <source>
        <dbReference type="ARBA" id="ARBA00004651"/>
    </source>
</evidence>
<reference evidence="13 14" key="1">
    <citation type="submission" date="2020-04" db="EMBL/GenBank/DDBJ databases">
        <authorList>
            <person name="De Canck E."/>
        </authorList>
    </citation>
    <scope>NUCLEOTIDE SEQUENCE [LARGE SCALE GENOMIC DNA]</scope>
    <source>
        <strain evidence="13 14">LMG 28138</strain>
    </source>
</reference>
<dbReference type="EC" id="3.1.4.52" evidence="2"/>
<dbReference type="EMBL" id="CADIKM010000048">
    <property type="protein sequence ID" value="CAB3802436.1"/>
    <property type="molecule type" value="Genomic_DNA"/>
</dbReference>
<name>A0A6S7C6K3_9BURK</name>
<comment type="catalytic activity">
    <reaction evidence="9">
        <text>3',3'-c-di-GMP + H2O = 5'-phosphoguanylyl(3'-&gt;5')guanosine + H(+)</text>
        <dbReference type="Rhea" id="RHEA:24902"/>
        <dbReference type="ChEBI" id="CHEBI:15377"/>
        <dbReference type="ChEBI" id="CHEBI:15378"/>
        <dbReference type="ChEBI" id="CHEBI:58754"/>
        <dbReference type="ChEBI" id="CHEBI:58805"/>
        <dbReference type="EC" id="3.1.4.52"/>
    </reaction>
</comment>
<protein>
    <recommendedName>
        <fullName evidence="2">cyclic-guanylate-specific phosphodiesterase</fullName>
        <ecNumber evidence="2">3.1.4.52</ecNumber>
    </recommendedName>
</protein>
<evidence type="ECO:0000256" key="7">
    <source>
        <dbReference type="ARBA" id="ARBA00022989"/>
    </source>
</evidence>
<keyword evidence="7 11" id="KW-1133">Transmembrane helix</keyword>
<feature type="domain" description="EAL" evidence="12">
    <location>
        <begin position="268"/>
        <end position="519"/>
    </location>
</feature>
<evidence type="ECO:0000256" key="4">
    <source>
        <dbReference type="ARBA" id="ARBA00022636"/>
    </source>
</evidence>
<dbReference type="Proteomes" id="UP000494115">
    <property type="component" value="Unassembled WGS sequence"/>
</dbReference>
<dbReference type="AlphaFoldDB" id="A0A6S7C6K3"/>
<dbReference type="InterPro" id="IPR024744">
    <property type="entry name" value="CSS-motif_dom"/>
</dbReference>
<evidence type="ECO:0000256" key="8">
    <source>
        <dbReference type="ARBA" id="ARBA00023136"/>
    </source>
</evidence>
<keyword evidence="8 11" id="KW-0472">Membrane</keyword>
<dbReference type="GO" id="GO:0071111">
    <property type="term" value="F:cyclic-guanylate-specific phosphodiesterase activity"/>
    <property type="evidence" value="ECO:0007669"/>
    <property type="project" value="UniProtKB-EC"/>
</dbReference>
<evidence type="ECO:0000256" key="6">
    <source>
        <dbReference type="ARBA" id="ARBA00022801"/>
    </source>
</evidence>
<dbReference type="InterPro" id="IPR050706">
    <property type="entry name" value="Cyclic-di-GMP_PDE-like"/>
</dbReference>
<dbReference type="PROSITE" id="PS50883">
    <property type="entry name" value="EAL"/>
    <property type="match status" value="1"/>
</dbReference>
<keyword evidence="5 11" id="KW-0812">Transmembrane</keyword>
<organism evidence="13 14">
    <name type="scientific">Pararobbsia alpina</name>
    <dbReference type="NCBI Taxonomy" id="621374"/>
    <lineage>
        <taxon>Bacteria</taxon>
        <taxon>Pseudomonadati</taxon>
        <taxon>Pseudomonadota</taxon>
        <taxon>Betaproteobacteria</taxon>
        <taxon>Burkholderiales</taxon>
        <taxon>Burkholderiaceae</taxon>
        <taxon>Pararobbsia</taxon>
    </lineage>
</organism>
<evidence type="ECO:0000256" key="2">
    <source>
        <dbReference type="ARBA" id="ARBA00012282"/>
    </source>
</evidence>
<evidence type="ECO:0000256" key="10">
    <source>
        <dbReference type="SAM" id="MobiDB-lite"/>
    </source>
</evidence>
<dbReference type="SUPFAM" id="SSF141868">
    <property type="entry name" value="EAL domain-like"/>
    <property type="match status" value="1"/>
</dbReference>
<feature type="transmembrane region" description="Helical" evidence="11">
    <location>
        <begin position="243"/>
        <end position="262"/>
    </location>
</feature>
<dbReference type="InterPro" id="IPR035919">
    <property type="entry name" value="EAL_sf"/>
</dbReference>
<accession>A0A6S7C6K3</accession>
<dbReference type="RefSeq" id="WP_175107781.1">
    <property type="nucleotide sequence ID" value="NZ_CADIKM010000048.1"/>
</dbReference>
<evidence type="ECO:0000256" key="11">
    <source>
        <dbReference type="SAM" id="Phobius"/>
    </source>
</evidence>
<evidence type="ECO:0000313" key="13">
    <source>
        <dbReference type="EMBL" id="CAB3802436.1"/>
    </source>
</evidence>
<evidence type="ECO:0000256" key="5">
    <source>
        <dbReference type="ARBA" id="ARBA00022692"/>
    </source>
</evidence>
<evidence type="ECO:0000259" key="12">
    <source>
        <dbReference type="PROSITE" id="PS50883"/>
    </source>
</evidence>
<dbReference type="CDD" id="cd01948">
    <property type="entry name" value="EAL"/>
    <property type="match status" value="1"/>
</dbReference>
<proteinExistence type="predicted"/>
<evidence type="ECO:0000256" key="9">
    <source>
        <dbReference type="ARBA" id="ARBA00034290"/>
    </source>
</evidence>
<dbReference type="PANTHER" id="PTHR33121:SF79">
    <property type="entry name" value="CYCLIC DI-GMP PHOSPHODIESTERASE PDED-RELATED"/>
    <property type="match status" value="1"/>
</dbReference>
<sequence>MKRRLLIVLAVLLVLAVTLVPAALGFYLTLRTSAAREHARLGVYADAAMLRVELVSGQFSHALLDMQQLTTPPCSPEHIASVRAIAFRNRYVQDAGVYDKAGNWLCSSLAGVVPPGAVHMAEPEWTGLDGMRAWLLTPRLLGAVRPMLVIGQAGNYVAIDPLSLVDVIDARDDGIAVFNTDTGRLVAANSVADPRLMMRVYQQGRAELEMKRIYAIRRSQVWPLAVVVSEPRQRLAEVWRNSIWGWLGAGLLIGGCFAFLVIRSARYRLSIEGELEAAIRRREIAVQYQPIVELATRRCVGAEALARWHHRGTAISPDIFIELAERHGLIQSITDLVLDRVIAELGGFLRSHPDCYVSINVSAVDLTSRRFLDYLGQRLNGTGIEPAQIRIEATERGFVDAQAAVQVIQAFREAGHPVYIDDFGTGYSSLSYLQTLPVDALKIDKSFVDTIGYEAASSSVAPHIIGLAQTLGLDVVAEGVEHEEQAAYLYESGARFAQGWLFSPALSAEAFMRFVEAGPPGSVTARSTGTGKPGRGQDEPPPGVPSSARSRA</sequence>
<dbReference type="Gene3D" id="3.20.20.450">
    <property type="entry name" value="EAL domain"/>
    <property type="match status" value="1"/>
</dbReference>
<gene>
    <name evidence="13" type="primary">pdeB</name>
    <name evidence="13" type="ORF">LMG28138_05197</name>
</gene>
<feature type="region of interest" description="Disordered" evidence="10">
    <location>
        <begin position="520"/>
        <end position="552"/>
    </location>
</feature>
<keyword evidence="14" id="KW-1185">Reference proteome</keyword>
<keyword evidence="4" id="KW-0973">c-di-GMP</keyword>
<dbReference type="GO" id="GO:0005886">
    <property type="term" value="C:plasma membrane"/>
    <property type="evidence" value="ECO:0007669"/>
    <property type="project" value="UniProtKB-SubCell"/>
</dbReference>
<comment type="subcellular location">
    <subcellularLocation>
        <location evidence="1">Cell membrane</location>
        <topology evidence="1">Multi-pass membrane protein</topology>
    </subcellularLocation>
</comment>
<dbReference type="SMART" id="SM00052">
    <property type="entry name" value="EAL"/>
    <property type="match status" value="1"/>
</dbReference>